<gene>
    <name evidence="2" type="ORF">CRG98_048635</name>
</gene>
<feature type="non-terminal residue" evidence="2">
    <location>
        <position position="1"/>
    </location>
</feature>
<name>A0A2I0HH02_PUNGR</name>
<keyword evidence="3" id="KW-1185">Reference proteome</keyword>
<feature type="compositionally biased region" description="Low complexity" evidence="1">
    <location>
        <begin position="18"/>
        <end position="27"/>
    </location>
</feature>
<accession>A0A2I0HH02</accession>
<evidence type="ECO:0000313" key="3">
    <source>
        <dbReference type="Proteomes" id="UP000233551"/>
    </source>
</evidence>
<reference evidence="2 3" key="1">
    <citation type="submission" date="2017-11" db="EMBL/GenBank/DDBJ databases">
        <title>De-novo sequencing of pomegranate (Punica granatum L.) genome.</title>
        <authorList>
            <person name="Akparov Z."/>
            <person name="Amiraslanov A."/>
            <person name="Hajiyeva S."/>
            <person name="Abbasov M."/>
            <person name="Kaur K."/>
            <person name="Hamwieh A."/>
            <person name="Solovyev V."/>
            <person name="Salamov A."/>
            <person name="Braich B."/>
            <person name="Kosarev P."/>
            <person name="Mahmoud A."/>
            <person name="Hajiyev E."/>
            <person name="Babayeva S."/>
            <person name="Izzatullayeva V."/>
            <person name="Mammadov A."/>
            <person name="Mammadov A."/>
            <person name="Sharifova S."/>
            <person name="Ojaghi J."/>
            <person name="Eynullazada K."/>
            <person name="Bayramov B."/>
            <person name="Abdulazimova A."/>
            <person name="Shahmuradov I."/>
        </authorList>
    </citation>
    <scope>NUCLEOTIDE SEQUENCE [LARGE SCALE GENOMIC DNA]</scope>
    <source>
        <strain evidence="3">cv. AG2017</strain>
        <tissue evidence="2">Leaf</tissue>
    </source>
</reference>
<dbReference type="EMBL" id="PGOL01016445">
    <property type="protein sequence ID" value="PKI30974.1"/>
    <property type="molecule type" value="Genomic_DNA"/>
</dbReference>
<proteinExistence type="predicted"/>
<comment type="caution">
    <text evidence="2">The sequence shown here is derived from an EMBL/GenBank/DDBJ whole genome shotgun (WGS) entry which is preliminary data.</text>
</comment>
<feature type="non-terminal residue" evidence="2">
    <location>
        <position position="44"/>
    </location>
</feature>
<evidence type="ECO:0000313" key="2">
    <source>
        <dbReference type="EMBL" id="PKI30974.1"/>
    </source>
</evidence>
<evidence type="ECO:0000256" key="1">
    <source>
        <dbReference type="SAM" id="MobiDB-lite"/>
    </source>
</evidence>
<dbReference type="Proteomes" id="UP000233551">
    <property type="component" value="Unassembled WGS sequence"/>
</dbReference>
<organism evidence="2 3">
    <name type="scientific">Punica granatum</name>
    <name type="common">Pomegranate</name>
    <dbReference type="NCBI Taxonomy" id="22663"/>
    <lineage>
        <taxon>Eukaryota</taxon>
        <taxon>Viridiplantae</taxon>
        <taxon>Streptophyta</taxon>
        <taxon>Embryophyta</taxon>
        <taxon>Tracheophyta</taxon>
        <taxon>Spermatophyta</taxon>
        <taxon>Magnoliopsida</taxon>
        <taxon>eudicotyledons</taxon>
        <taxon>Gunneridae</taxon>
        <taxon>Pentapetalae</taxon>
        <taxon>rosids</taxon>
        <taxon>malvids</taxon>
        <taxon>Myrtales</taxon>
        <taxon>Lythraceae</taxon>
        <taxon>Punica</taxon>
    </lineage>
</organism>
<protein>
    <submittedName>
        <fullName evidence="2">Uncharacterized protein</fullName>
    </submittedName>
</protein>
<sequence length="44" mass="4579">RQSTKNGSKNYATGGGNKKNVPVVAKKPKVAPVEPMAKIVLASD</sequence>
<dbReference type="AlphaFoldDB" id="A0A2I0HH02"/>
<feature type="region of interest" description="Disordered" evidence="1">
    <location>
        <begin position="1"/>
        <end position="27"/>
    </location>
</feature>
<feature type="compositionally biased region" description="Polar residues" evidence="1">
    <location>
        <begin position="1"/>
        <end position="11"/>
    </location>
</feature>